<feature type="domain" description="Cyclic nucleotide-binding" evidence="3">
    <location>
        <begin position="19"/>
        <end position="119"/>
    </location>
</feature>
<evidence type="ECO:0000256" key="1">
    <source>
        <dbReference type="SAM" id="Coils"/>
    </source>
</evidence>
<feature type="region of interest" description="Disordered" evidence="2">
    <location>
        <begin position="322"/>
        <end position="360"/>
    </location>
</feature>
<dbReference type="GO" id="GO:0005249">
    <property type="term" value="F:voltage-gated potassium channel activity"/>
    <property type="evidence" value="ECO:0007669"/>
    <property type="project" value="InterPro"/>
</dbReference>
<keyword evidence="1" id="KW-0175">Coiled coil</keyword>
<feature type="region of interest" description="Disordered" evidence="2">
    <location>
        <begin position="202"/>
        <end position="276"/>
    </location>
</feature>
<dbReference type="InterPro" id="IPR018490">
    <property type="entry name" value="cNMP-bd_dom_sf"/>
</dbReference>
<evidence type="ECO:0000259" key="3">
    <source>
        <dbReference type="PROSITE" id="PS50042"/>
    </source>
</evidence>
<gene>
    <name evidence="4" type="ORF">CDAUBV1_LOCUS9711</name>
</gene>
<name>A0AAV2TDY1_CALDB</name>
<dbReference type="PANTHER" id="PTHR10217:SF435">
    <property type="entry name" value="POTASSIUM VOLTAGE-GATED CHANNEL PROTEIN EAG"/>
    <property type="match status" value="1"/>
</dbReference>
<dbReference type="InterPro" id="IPR014710">
    <property type="entry name" value="RmlC-like_jellyroll"/>
</dbReference>
<reference evidence="4" key="1">
    <citation type="submission" date="2024-06" db="EMBL/GenBank/DDBJ databases">
        <authorList>
            <person name="Liu X."/>
            <person name="Lenzi L."/>
            <person name="Haldenby T S."/>
            <person name="Uol C."/>
        </authorList>
    </citation>
    <scope>NUCLEOTIDE SEQUENCE</scope>
</reference>
<feature type="compositionally biased region" description="Polar residues" evidence="2">
    <location>
        <begin position="246"/>
        <end position="258"/>
    </location>
</feature>
<dbReference type="PRINTS" id="PR01464">
    <property type="entry name" value="EAGCHANNEL"/>
</dbReference>
<evidence type="ECO:0000256" key="2">
    <source>
        <dbReference type="SAM" id="MobiDB-lite"/>
    </source>
</evidence>
<dbReference type="SUPFAM" id="SSF51206">
    <property type="entry name" value="cAMP-binding domain-like"/>
    <property type="match status" value="1"/>
</dbReference>
<feature type="compositionally biased region" description="Basic and acidic residues" evidence="2">
    <location>
        <begin position="322"/>
        <end position="333"/>
    </location>
</feature>
<organism evidence="4 5">
    <name type="scientific">Calicophoron daubneyi</name>
    <name type="common">Rumen fluke</name>
    <name type="synonym">Paramphistomum daubneyi</name>
    <dbReference type="NCBI Taxonomy" id="300641"/>
    <lineage>
        <taxon>Eukaryota</taxon>
        <taxon>Metazoa</taxon>
        <taxon>Spiralia</taxon>
        <taxon>Lophotrochozoa</taxon>
        <taxon>Platyhelminthes</taxon>
        <taxon>Trematoda</taxon>
        <taxon>Digenea</taxon>
        <taxon>Plagiorchiida</taxon>
        <taxon>Pronocephalata</taxon>
        <taxon>Paramphistomoidea</taxon>
        <taxon>Paramphistomidae</taxon>
        <taxon>Calicophoron</taxon>
    </lineage>
</organism>
<protein>
    <recommendedName>
        <fullName evidence="3">Cyclic nucleotide-binding domain-containing protein</fullName>
    </recommendedName>
</protein>
<dbReference type="InterPro" id="IPR003949">
    <property type="entry name" value="K_chnl_volt-dep_EAG"/>
</dbReference>
<dbReference type="Gene3D" id="2.60.120.10">
    <property type="entry name" value="Jelly Rolls"/>
    <property type="match status" value="1"/>
</dbReference>
<evidence type="ECO:0000313" key="5">
    <source>
        <dbReference type="Proteomes" id="UP001497525"/>
    </source>
</evidence>
<dbReference type="InterPro" id="IPR000595">
    <property type="entry name" value="cNMP-bd_dom"/>
</dbReference>
<feature type="compositionally biased region" description="Low complexity" evidence="2">
    <location>
        <begin position="340"/>
        <end position="353"/>
    </location>
</feature>
<dbReference type="PROSITE" id="PS50042">
    <property type="entry name" value="CNMP_BINDING_3"/>
    <property type="match status" value="1"/>
</dbReference>
<dbReference type="Proteomes" id="UP001497525">
    <property type="component" value="Unassembled WGS sequence"/>
</dbReference>
<dbReference type="InterPro" id="IPR050818">
    <property type="entry name" value="KCNH_animal-type"/>
</dbReference>
<sequence>MQADISVHLNRCVFNTHSAFRLASDGCRRSLAVNFQTLHTAPGDLIFHQGEGVDQLCFIASGSLEVIQDDEIIAILGKGDVFGDPQWKNLNSVPSAASVRALTYCTLHTIRLERLRSVLQFYHAFSNSFTRNLELTHNLCNRVIFRKLADVKREMELSMRRNQQPLTSNLPSGHPVRKLISRMQRPSQSGDFSVRQGLSTIMSGDSSVEGSEKDNSSISGSVTNDTASKKLASIASNRSFGRGGEFSTQPNSRTSSPGIPSPLHEPKSSGCPSETLPPEVLAASNCSSLTSRLIARMAQSQSLPARRWARLIYKATQPRLQNVKEETTEETSKASDNVLPSTATAPQPSAPSSIKEAAPPATQLNLSEHENMQKDTFKQDDIKSILIRLEGTVNNANEEFRQQLSEIITRIQSLEDQVGDINRKVSTPNEDHVTAFKPVKRNMSYTTRTPVTITKNP</sequence>
<proteinExistence type="predicted"/>
<dbReference type="AlphaFoldDB" id="A0AAV2TDY1"/>
<dbReference type="PANTHER" id="PTHR10217">
    <property type="entry name" value="VOLTAGE AND LIGAND GATED POTASSIUM CHANNEL"/>
    <property type="match status" value="1"/>
</dbReference>
<comment type="caution">
    <text evidence="4">The sequence shown here is derived from an EMBL/GenBank/DDBJ whole genome shotgun (WGS) entry which is preliminary data.</text>
</comment>
<accession>A0AAV2TDY1</accession>
<dbReference type="GO" id="GO:0042391">
    <property type="term" value="P:regulation of membrane potential"/>
    <property type="evidence" value="ECO:0007669"/>
    <property type="project" value="TreeGrafter"/>
</dbReference>
<dbReference type="EMBL" id="CAXLJL010000267">
    <property type="protein sequence ID" value="CAL5135578.1"/>
    <property type="molecule type" value="Genomic_DNA"/>
</dbReference>
<dbReference type="GO" id="GO:0008076">
    <property type="term" value="C:voltage-gated potassium channel complex"/>
    <property type="evidence" value="ECO:0007669"/>
    <property type="project" value="TreeGrafter"/>
</dbReference>
<feature type="coiled-coil region" evidence="1">
    <location>
        <begin position="386"/>
        <end position="424"/>
    </location>
</feature>
<feature type="compositionally biased region" description="Polar residues" evidence="2">
    <location>
        <begin position="216"/>
        <end position="226"/>
    </location>
</feature>
<evidence type="ECO:0000313" key="4">
    <source>
        <dbReference type="EMBL" id="CAL5135578.1"/>
    </source>
</evidence>
<dbReference type="Pfam" id="PF00027">
    <property type="entry name" value="cNMP_binding"/>
    <property type="match status" value="1"/>
</dbReference>
<dbReference type="CDD" id="cd00038">
    <property type="entry name" value="CAP_ED"/>
    <property type="match status" value="1"/>
</dbReference>
<dbReference type="SMART" id="SM00100">
    <property type="entry name" value="cNMP"/>
    <property type="match status" value="1"/>
</dbReference>